<protein>
    <recommendedName>
        <fullName evidence="2">Reverse transcriptase Ty1/copia-type domain-containing protein</fullName>
    </recommendedName>
</protein>
<evidence type="ECO:0000256" key="1">
    <source>
        <dbReference type="SAM" id="MobiDB-lite"/>
    </source>
</evidence>
<feature type="compositionally biased region" description="Polar residues" evidence="1">
    <location>
        <begin position="1157"/>
        <end position="1174"/>
    </location>
</feature>
<dbReference type="InterPro" id="IPR013103">
    <property type="entry name" value="RVT_2"/>
</dbReference>
<sequence length="1394" mass="157492">METIHVQFDELIEPMAPVHLAPYVPPTNKDLEILFQPRFNEYLEPPRVERLVSPAPAVQALVNSACTPSSTTIDQDAPSPSISPSSSALQSNSLHQGVAAESTFMEDNTIAPVDNNPFVNVFALEPSSDTSSSEDGIDFEESFVPVSHIEAIRIFITNVASKNMTIYQMNVKTTFLNDELKEEVYVCQPEGFVDPDHLTHVYHLKKALYGLKQAPRVCWSSKKQKSTAISTTEAEYIVMSRYCAQILWMRSQLTGYGFVFNKIPLYCDNHSAISLCCNNVQHSRSKHIDIRHHFIREQVEKGVVELYFMRMDYQLTDIFTKALPRERFVILIPHLDTMADVNVNAPADQAPTMAPPTRTDDQILPHIRWVPIGKSNYYLDVERLQSNPIYKIAVDILKHTNFFRAFTASSTIPSIYIQQFWDTVRYEKTAGCYKCQLDEQWFDLTKDTLRDALQITPVNNNNAFSSPSSSDAFINFVNDLGYPKVFRNLSNVLTNDMFQPWRALTTIINLCLTGKTLGFEIPRAPVLQILWGIVNRAHIDYAEKIWEEFTQSIHTFIEDKKNLDQHTHKKKKATLIVISSIRFTKLIIYYLQSKHKFHPRPDSPLHLPNKKHVLGYLKFSAKGTKREVFGMPIPGNLIIDDIQGEPYYKEYLKKVAKHQRYLAGEKGGDPDSPALKPTKATKKSKPSVPKADLRPPIIKPASSQQPEPKPAPAKSVDDSVDEGIPEKEPRFDDEEADVERALEESLKSVYDAPRGPLSSVVVREPESGKYQPLLEVQGKGKEKVTDEQVALDLFTLQTPKKKSHADQFIFQRHTSTPTESSGHDESSSLYAELGLTDSEAGPNPGDAAASQPQSSPVVHAGPNLKHMDLEAMDVSTQPHPEQMDKGFTATAYPKVHENLKLTVKEHVILEEPASSTGTVSSLQHIAKDLSFGNLFFNDKPSKADNEKTTAKTEAESMVTVIIQQDTSLIPPMTTPIIDLTLRPDSPNVNRPLQATAIETTMITTTITTHLPPPQPQQSTTDSMLMKRISELEQIMTNLIQDNKHLEERDLLEADMKEILHQRMWETNSYKAHEDHMMLYEAREKSMNRDHTDELLKDLAEARKKKKKRRDSPKTPPGSPPHQPPPPTPLASPSGTLGSPGTSRSSQVSPPPPPHPSTNQEGQSHGSTAPSSSKIAASAEYKAWTTTDTRLRLSVSLTPKDLHMDDDDMAPDAQVHSSDDEDIENAHIPKYQMEECYKLLTDSMDDSIIKHNVSKPLPLDGLPGQVTIQSDFFFNKDLEYLRYGSKGSRPALSISKMKAAYYPDVGLEQMVHDQMWIEEECKYDIAAMYGISHWWFQRQLFYIDRYTSEGDRRAVRTYMRILSVVRIKVFSMYGYDYIKKIVFRRANLNEHIIAK</sequence>
<dbReference type="CDD" id="cd09272">
    <property type="entry name" value="RNase_HI_RT_Ty1"/>
    <property type="match status" value="1"/>
</dbReference>
<accession>A0A6L2JCL7</accession>
<reference evidence="3" key="1">
    <citation type="journal article" date="2019" name="Sci. Rep.">
        <title>Draft genome of Tanacetum cinerariifolium, the natural source of mosquito coil.</title>
        <authorList>
            <person name="Yamashiro T."/>
            <person name="Shiraishi A."/>
            <person name="Satake H."/>
            <person name="Nakayama K."/>
        </authorList>
    </citation>
    <scope>NUCLEOTIDE SEQUENCE</scope>
</reference>
<feature type="region of interest" description="Disordered" evidence="1">
    <location>
        <begin position="1101"/>
        <end position="1174"/>
    </location>
</feature>
<feature type="region of interest" description="Disordered" evidence="1">
    <location>
        <begin position="663"/>
        <end position="739"/>
    </location>
</feature>
<comment type="caution">
    <text evidence="3">The sequence shown here is derived from an EMBL/GenBank/DDBJ whole genome shotgun (WGS) entry which is preliminary data.</text>
</comment>
<name>A0A6L2JCL7_TANCI</name>
<dbReference type="Pfam" id="PF07727">
    <property type="entry name" value="RVT_2"/>
    <property type="match status" value="1"/>
</dbReference>
<feature type="compositionally biased region" description="Pro residues" evidence="1">
    <location>
        <begin position="1113"/>
        <end position="1129"/>
    </location>
</feature>
<feature type="compositionally biased region" description="Low complexity" evidence="1">
    <location>
        <begin position="1130"/>
        <end position="1147"/>
    </location>
</feature>
<feature type="compositionally biased region" description="Low complexity" evidence="1">
    <location>
        <begin position="73"/>
        <end position="92"/>
    </location>
</feature>
<evidence type="ECO:0000259" key="2">
    <source>
        <dbReference type="Pfam" id="PF07727"/>
    </source>
</evidence>
<dbReference type="EMBL" id="BKCJ010000560">
    <property type="protein sequence ID" value="GEU34287.1"/>
    <property type="molecule type" value="Genomic_DNA"/>
</dbReference>
<organism evidence="3">
    <name type="scientific">Tanacetum cinerariifolium</name>
    <name type="common">Dalmatian daisy</name>
    <name type="synonym">Chrysanthemum cinerariifolium</name>
    <dbReference type="NCBI Taxonomy" id="118510"/>
    <lineage>
        <taxon>Eukaryota</taxon>
        <taxon>Viridiplantae</taxon>
        <taxon>Streptophyta</taxon>
        <taxon>Embryophyta</taxon>
        <taxon>Tracheophyta</taxon>
        <taxon>Spermatophyta</taxon>
        <taxon>Magnoliopsida</taxon>
        <taxon>eudicotyledons</taxon>
        <taxon>Gunneridae</taxon>
        <taxon>Pentapetalae</taxon>
        <taxon>asterids</taxon>
        <taxon>campanulids</taxon>
        <taxon>Asterales</taxon>
        <taxon>Asteraceae</taxon>
        <taxon>Asteroideae</taxon>
        <taxon>Anthemideae</taxon>
        <taxon>Anthemidinae</taxon>
        <taxon>Tanacetum</taxon>
    </lineage>
</organism>
<proteinExistence type="predicted"/>
<dbReference type="PANTHER" id="PTHR11439">
    <property type="entry name" value="GAG-POL-RELATED RETROTRANSPOSON"/>
    <property type="match status" value="1"/>
</dbReference>
<feature type="domain" description="Reverse transcriptase Ty1/copia-type" evidence="2">
    <location>
        <begin position="135"/>
        <end position="224"/>
    </location>
</feature>
<feature type="region of interest" description="Disordered" evidence="1">
    <location>
        <begin position="68"/>
        <end position="92"/>
    </location>
</feature>
<evidence type="ECO:0000313" key="3">
    <source>
        <dbReference type="EMBL" id="GEU34287.1"/>
    </source>
</evidence>
<dbReference type="PANTHER" id="PTHR11439:SF495">
    <property type="entry name" value="REVERSE TRANSCRIPTASE, RNA-DEPENDENT DNA POLYMERASE-RELATED"/>
    <property type="match status" value="1"/>
</dbReference>
<gene>
    <name evidence="3" type="ORF">Tci_006265</name>
</gene>
<feature type="region of interest" description="Disordered" evidence="1">
    <location>
        <begin position="835"/>
        <end position="861"/>
    </location>
</feature>